<keyword evidence="2" id="KW-1185">Reference proteome</keyword>
<protein>
    <submittedName>
        <fullName evidence="1">Uncharacterized protein</fullName>
    </submittedName>
</protein>
<sequence>MGLEYRDMGADVRANMVQEVTFDLDRGSLYPSQRLNEEGLRVWPDTLMEAVKNQTDSWLESQIRDRRLLKSHESRRKPTGGFTQALIPHTAPQTLAEGEFNRFYIRGLCLKALSEDIPYLIAYRARYSESPRRESEAIIGKKFHPQQLLDDLRASTGIDTVLGLPPGPNSGLSVAVP</sequence>
<reference evidence="1 2" key="1">
    <citation type="submission" date="2018-05" db="EMBL/GenBank/DDBJ databases">
        <title>Complete genome sequence of Pseudomonas kribbensis 46-2(T).</title>
        <authorList>
            <person name="Jeong H."/>
            <person name="Lee S.-G."/>
            <person name="Rha E."/>
            <person name="Kim H."/>
        </authorList>
    </citation>
    <scope>NUCLEOTIDE SEQUENCE [LARGE SCALE GENOMIC DNA]</scope>
    <source>
        <strain evidence="1 2">46-2</strain>
    </source>
</reference>
<name>A0A345RUH4_9PSED</name>
<evidence type="ECO:0000313" key="2">
    <source>
        <dbReference type="Proteomes" id="UP000253720"/>
    </source>
</evidence>
<gene>
    <name evidence="1" type="ORF">DLD99_21485</name>
</gene>
<dbReference type="KEGG" id="pke:DLD99_21485"/>
<organism evidence="1 2">
    <name type="scientific">Pseudomonas kribbensis</name>
    <dbReference type="NCBI Taxonomy" id="1628086"/>
    <lineage>
        <taxon>Bacteria</taxon>
        <taxon>Pseudomonadati</taxon>
        <taxon>Pseudomonadota</taxon>
        <taxon>Gammaproteobacteria</taxon>
        <taxon>Pseudomonadales</taxon>
        <taxon>Pseudomonadaceae</taxon>
        <taxon>Pseudomonas</taxon>
    </lineage>
</organism>
<dbReference type="Proteomes" id="UP000253720">
    <property type="component" value="Chromosome"/>
</dbReference>
<dbReference type="EMBL" id="CP029608">
    <property type="protein sequence ID" value="AXI62940.1"/>
    <property type="molecule type" value="Genomic_DNA"/>
</dbReference>
<proteinExistence type="predicted"/>
<evidence type="ECO:0000313" key="1">
    <source>
        <dbReference type="EMBL" id="AXI62940.1"/>
    </source>
</evidence>
<accession>A0A345RUH4</accession>
<dbReference type="AlphaFoldDB" id="A0A345RUH4"/>